<sequence length="82" mass="9682">MRIAYTKNALRTKQPNMISFINETFKYLFESSHLNIETLYCKEIISLAEIEHTSTTNTQTTRLQRLSRPLRVPVEQPHLNFN</sequence>
<dbReference type="Proteomes" id="UP000276133">
    <property type="component" value="Unassembled WGS sequence"/>
</dbReference>
<keyword evidence="2" id="KW-1185">Reference proteome</keyword>
<proteinExistence type="predicted"/>
<evidence type="ECO:0000313" key="2">
    <source>
        <dbReference type="Proteomes" id="UP000276133"/>
    </source>
</evidence>
<protein>
    <submittedName>
        <fullName evidence="1">Uncharacterized protein</fullName>
    </submittedName>
</protein>
<dbReference type="AlphaFoldDB" id="A0A3M7QGM7"/>
<dbReference type="EMBL" id="REGN01006216">
    <property type="protein sequence ID" value="RNA10403.1"/>
    <property type="molecule type" value="Genomic_DNA"/>
</dbReference>
<organism evidence="1 2">
    <name type="scientific">Brachionus plicatilis</name>
    <name type="common">Marine rotifer</name>
    <name type="synonym">Brachionus muelleri</name>
    <dbReference type="NCBI Taxonomy" id="10195"/>
    <lineage>
        <taxon>Eukaryota</taxon>
        <taxon>Metazoa</taxon>
        <taxon>Spiralia</taxon>
        <taxon>Gnathifera</taxon>
        <taxon>Rotifera</taxon>
        <taxon>Eurotatoria</taxon>
        <taxon>Monogononta</taxon>
        <taxon>Pseudotrocha</taxon>
        <taxon>Ploima</taxon>
        <taxon>Brachionidae</taxon>
        <taxon>Brachionus</taxon>
    </lineage>
</organism>
<reference evidence="1 2" key="1">
    <citation type="journal article" date="2018" name="Sci. Rep.">
        <title>Genomic signatures of local adaptation to the degree of environmental predictability in rotifers.</title>
        <authorList>
            <person name="Franch-Gras L."/>
            <person name="Hahn C."/>
            <person name="Garcia-Roger E.M."/>
            <person name="Carmona M.J."/>
            <person name="Serra M."/>
            <person name="Gomez A."/>
        </authorList>
    </citation>
    <scope>NUCLEOTIDE SEQUENCE [LARGE SCALE GENOMIC DNA]</scope>
    <source>
        <strain evidence="1">HYR1</strain>
    </source>
</reference>
<comment type="caution">
    <text evidence="1">The sequence shown here is derived from an EMBL/GenBank/DDBJ whole genome shotgun (WGS) entry which is preliminary data.</text>
</comment>
<gene>
    <name evidence="1" type="ORF">BpHYR1_010811</name>
</gene>
<evidence type="ECO:0000313" key="1">
    <source>
        <dbReference type="EMBL" id="RNA10403.1"/>
    </source>
</evidence>
<accession>A0A3M7QGM7</accession>
<name>A0A3M7QGM7_BRAPC</name>